<evidence type="ECO:0000313" key="4">
    <source>
        <dbReference type="Proteomes" id="UP000694555"/>
    </source>
</evidence>
<feature type="transmembrane region" description="Helical" evidence="1">
    <location>
        <begin position="536"/>
        <end position="557"/>
    </location>
</feature>
<reference evidence="3" key="2">
    <citation type="submission" date="2025-09" db="UniProtKB">
        <authorList>
            <consortium name="Ensembl"/>
        </authorList>
    </citation>
    <scope>IDENTIFICATION</scope>
</reference>
<organism evidence="3 4">
    <name type="scientific">Buteo japonicus</name>
    <dbReference type="NCBI Taxonomy" id="224669"/>
    <lineage>
        <taxon>Eukaryota</taxon>
        <taxon>Metazoa</taxon>
        <taxon>Chordata</taxon>
        <taxon>Craniata</taxon>
        <taxon>Vertebrata</taxon>
        <taxon>Euteleostomi</taxon>
        <taxon>Archelosauria</taxon>
        <taxon>Archosauria</taxon>
        <taxon>Dinosauria</taxon>
        <taxon>Saurischia</taxon>
        <taxon>Theropoda</taxon>
        <taxon>Coelurosauria</taxon>
        <taxon>Aves</taxon>
        <taxon>Neognathae</taxon>
        <taxon>Neoaves</taxon>
        <taxon>Telluraves</taxon>
        <taxon>Accipitrimorphae</taxon>
        <taxon>Accipitriformes</taxon>
        <taxon>Accipitridae</taxon>
        <taxon>Accipitrinae</taxon>
        <taxon>Buteo</taxon>
    </lineage>
</organism>
<keyword evidence="4" id="KW-1185">Reference proteome</keyword>
<dbReference type="Proteomes" id="UP000694555">
    <property type="component" value="Unplaced"/>
</dbReference>
<sequence>MTTINSSRGNTEVVSARRTESHDVSDIISLFSHFTEVVFGRIDVMYLLEKSNLALTLCNEKNEAIAHAVFLDYPNWNITDQSDWELFLQENYVNNKCTPLNTLFMHLFVAKEEYAAGCSQEIVSFFVAPNRFLSFTEPNMGNVFEKMMTAPGSVADTNFTLFVCPRHWYHPQLYVRKARLEDYDDLMPIWTRQSKTLKETYSEYFLADLIECQDEENQAVVCEDAGTAVGFMSLCSQVNVSLFQECFDLGPFHGLCKPHPEDILKMPQKPSIQEEILGLEEEEEIDKLTKIDEKATMITCLLLLQKDGVITVSHTELPLDDVKDYKASAALLLQTEEKGAFHPVYRGASNAFCIHLFCIDEKHETRSLDFLHYVFKLFPDKDFCVILVPHHVPEFHLIQSFVRVVPLYTSKLGEELYVFHRAGLLKKHAYVAFALQDGIPVQAFIAEVLDQIVGVSVIRDEMDIEYIRSHYNIEDFIHFNHHQQEEHGHLYHFVLNPIFHHYTKHFLKEILRLAHKSSLYYPIYPQYVEGKVRRKLYVFLILNIVTFAHFIFLFASVNDCKQQFS</sequence>
<evidence type="ECO:0000256" key="1">
    <source>
        <dbReference type="SAM" id="Phobius"/>
    </source>
</evidence>
<proteinExistence type="predicted"/>
<evidence type="ECO:0000313" key="3">
    <source>
        <dbReference type="Ensembl" id="ENSBJAP00000014707.1"/>
    </source>
</evidence>
<dbReference type="AlphaFoldDB" id="A0A8C0BBE6"/>
<reference evidence="3" key="1">
    <citation type="submission" date="2025-08" db="UniProtKB">
        <authorList>
            <consortium name="Ensembl"/>
        </authorList>
    </citation>
    <scope>IDENTIFICATION</scope>
</reference>
<keyword evidence="1" id="KW-0812">Transmembrane</keyword>
<name>A0A8C0BBE6_9AVES</name>
<evidence type="ECO:0000259" key="2">
    <source>
        <dbReference type="Pfam" id="PF16092"/>
    </source>
</evidence>
<dbReference type="InterPro" id="IPR038884">
    <property type="entry name" value="CFAP61"/>
</dbReference>
<protein>
    <recommendedName>
        <fullName evidence="2">Cilia- and flagella-associated protein 61 N-terminal domain-containing protein</fullName>
    </recommendedName>
</protein>
<feature type="domain" description="Cilia- and flagella-associated protein 61 N-terminal" evidence="2">
    <location>
        <begin position="16"/>
        <end position="258"/>
    </location>
</feature>
<keyword evidence="1" id="KW-1133">Transmembrane helix</keyword>
<dbReference type="InterPro" id="IPR032151">
    <property type="entry name" value="CFAP61_N"/>
</dbReference>
<dbReference type="Pfam" id="PF16092">
    <property type="entry name" value="CFAP61_N"/>
    <property type="match status" value="1"/>
</dbReference>
<dbReference type="Ensembl" id="ENSBJAT00000015105.1">
    <property type="protein sequence ID" value="ENSBJAP00000014707.1"/>
    <property type="gene ID" value="ENSBJAG00000009753.1"/>
</dbReference>
<accession>A0A8C0BBE6</accession>
<keyword evidence="1" id="KW-0472">Membrane</keyword>
<dbReference type="PANTHER" id="PTHR21178">
    <property type="entry name" value="CILIA- AND FLAGELLA-ASSOCIATED PROTEIN 61"/>
    <property type="match status" value="1"/>
</dbReference>
<dbReference type="PANTHER" id="PTHR21178:SF8">
    <property type="entry name" value="CILIA- AND FLAGELLA-ASSOCIATED PROTEIN 61"/>
    <property type="match status" value="1"/>
</dbReference>